<evidence type="ECO:0000256" key="5">
    <source>
        <dbReference type="ARBA" id="ARBA00023004"/>
    </source>
</evidence>
<dbReference type="InterPro" id="IPR007197">
    <property type="entry name" value="rSAM"/>
</dbReference>
<dbReference type="InterPro" id="IPR023404">
    <property type="entry name" value="rSAM_horseshoe"/>
</dbReference>
<keyword evidence="3" id="KW-0949">S-adenosyl-L-methionine</keyword>
<dbReference type="STRING" id="1121439.dsat_0214"/>
<accession>S7UKF8</accession>
<evidence type="ECO:0000256" key="2">
    <source>
        <dbReference type="ARBA" id="ARBA00022485"/>
    </source>
</evidence>
<dbReference type="SUPFAM" id="SSF102114">
    <property type="entry name" value="Radical SAM enzymes"/>
    <property type="match status" value="1"/>
</dbReference>
<evidence type="ECO:0000256" key="1">
    <source>
        <dbReference type="ARBA" id="ARBA00001966"/>
    </source>
</evidence>
<comment type="cofactor">
    <cofactor evidence="1">
        <name>[4Fe-4S] cluster</name>
        <dbReference type="ChEBI" id="CHEBI:49883"/>
    </cofactor>
</comment>
<dbReference type="AlphaFoldDB" id="S7UKF8"/>
<sequence length="314" mass="33941">MNQRFFSLATHLRARFGRRVQKIPLDVGADCPNRDGTAGTGGCAFCSPRGAGSGLSHLPLAAQWERWAARARRKYGAHVGFMAYLQDHTATHLPLARLAALLAEAASLPDCLALAVSTRPDTLDDEKLSAIAAVPLGEIWLDMGLQSAHDATLTRIGRGHDAASFATACERAAACGLLVCGHVILGLPGETQEHWLSTIDFLNRLPVAGVKFHNLFVSRGSALESAWQAGRFIPPEMDAYVQGLARCLERLRPDVVIHRLHADPAPGELAAPAWAADRPALRRAIENILTRLDAHQGMDYHPETGPNHVHGRKP</sequence>
<dbReference type="PATRIC" id="fig|1121439.3.peg.1561"/>
<gene>
    <name evidence="8" type="ORF">dsat_0214</name>
</gene>
<dbReference type="InterPro" id="IPR058240">
    <property type="entry name" value="rSAM_sf"/>
</dbReference>
<dbReference type="InterPro" id="IPR032432">
    <property type="entry name" value="Radical_SAM_C"/>
</dbReference>
<comment type="caution">
    <text evidence="8">The sequence shown here is derived from an EMBL/GenBank/DDBJ whole genome shotgun (WGS) entry which is preliminary data.</text>
</comment>
<evidence type="ECO:0000259" key="7">
    <source>
        <dbReference type="PROSITE" id="PS51918"/>
    </source>
</evidence>
<keyword evidence="5" id="KW-0408">Iron</keyword>
<dbReference type="Gene3D" id="3.80.30.20">
    <property type="entry name" value="tm_1862 like domain"/>
    <property type="match status" value="1"/>
</dbReference>
<evidence type="ECO:0000256" key="4">
    <source>
        <dbReference type="ARBA" id="ARBA00022723"/>
    </source>
</evidence>
<dbReference type="InterPro" id="IPR005911">
    <property type="entry name" value="YhcC-like"/>
</dbReference>
<evidence type="ECO:0000256" key="3">
    <source>
        <dbReference type="ARBA" id="ARBA00022691"/>
    </source>
</evidence>
<dbReference type="EMBL" id="ATHI01000026">
    <property type="protein sequence ID" value="EPR32773.1"/>
    <property type="molecule type" value="Genomic_DNA"/>
</dbReference>
<evidence type="ECO:0000313" key="8">
    <source>
        <dbReference type="EMBL" id="EPR32773.1"/>
    </source>
</evidence>
<dbReference type="SMART" id="SM00729">
    <property type="entry name" value="Elp3"/>
    <property type="match status" value="1"/>
</dbReference>
<keyword evidence="6" id="KW-0411">Iron-sulfur</keyword>
<dbReference type="PROSITE" id="PS51918">
    <property type="entry name" value="RADICAL_SAM"/>
    <property type="match status" value="1"/>
</dbReference>
<dbReference type="SFLD" id="SFLDS00029">
    <property type="entry name" value="Radical_SAM"/>
    <property type="match status" value="1"/>
</dbReference>
<dbReference type="PANTHER" id="PTHR11135:SF1">
    <property type="entry name" value="PROTEIN YHCC"/>
    <property type="match status" value="1"/>
</dbReference>
<dbReference type="GO" id="GO:0051539">
    <property type="term" value="F:4 iron, 4 sulfur cluster binding"/>
    <property type="evidence" value="ECO:0007669"/>
    <property type="project" value="UniProtKB-KW"/>
</dbReference>
<protein>
    <recommendedName>
        <fullName evidence="7">Radical SAM core domain-containing protein</fullName>
    </recommendedName>
</protein>
<dbReference type="InterPro" id="IPR006638">
    <property type="entry name" value="Elp3/MiaA/NifB-like_rSAM"/>
</dbReference>
<dbReference type="eggNOG" id="COG1242">
    <property type="taxonomic scope" value="Bacteria"/>
</dbReference>
<keyword evidence="4" id="KW-0479">Metal-binding</keyword>
<dbReference type="Proteomes" id="UP000014975">
    <property type="component" value="Unassembled WGS sequence"/>
</dbReference>
<feature type="domain" description="Radical SAM core" evidence="7">
    <location>
        <begin position="15"/>
        <end position="252"/>
    </location>
</feature>
<dbReference type="OrthoDB" id="9801689at2"/>
<dbReference type="Pfam" id="PF04055">
    <property type="entry name" value="Radical_SAM"/>
    <property type="match status" value="1"/>
</dbReference>
<keyword evidence="9" id="KW-1185">Reference proteome</keyword>
<dbReference type="GO" id="GO:0003824">
    <property type="term" value="F:catalytic activity"/>
    <property type="evidence" value="ECO:0007669"/>
    <property type="project" value="InterPro"/>
</dbReference>
<dbReference type="SFLD" id="SFLDG01086">
    <property type="entry name" value="elongater_protein-like"/>
    <property type="match status" value="1"/>
</dbReference>
<proteinExistence type="predicted"/>
<evidence type="ECO:0000313" key="9">
    <source>
        <dbReference type="Proteomes" id="UP000014975"/>
    </source>
</evidence>
<dbReference type="GO" id="GO:0046872">
    <property type="term" value="F:metal ion binding"/>
    <property type="evidence" value="ECO:0007669"/>
    <property type="project" value="UniProtKB-KW"/>
</dbReference>
<keyword evidence="2" id="KW-0004">4Fe-4S</keyword>
<reference evidence="8 9" key="1">
    <citation type="journal article" date="2013" name="Genome Announc.">
        <title>Draft genome sequences for three mercury-methylating, sulfate-reducing bacteria.</title>
        <authorList>
            <person name="Brown S.D."/>
            <person name="Hurt R.A.Jr."/>
            <person name="Gilmour C.C."/>
            <person name="Elias D.A."/>
        </authorList>
    </citation>
    <scope>NUCLEOTIDE SEQUENCE [LARGE SCALE GENOMIC DNA]</scope>
    <source>
        <strain evidence="8 9">DSM 16529</strain>
    </source>
</reference>
<dbReference type="SFLD" id="SFLDG01091">
    <property type="entry name" value="uncharacterized_CHP01210-like"/>
    <property type="match status" value="1"/>
</dbReference>
<dbReference type="NCBIfam" id="TIGR01212">
    <property type="entry name" value="TIGR01212 family radical SAM protein"/>
    <property type="match status" value="1"/>
</dbReference>
<dbReference type="PANTHER" id="PTHR11135">
    <property type="entry name" value="HISTONE ACETYLTRANSFERASE-RELATED"/>
    <property type="match status" value="1"/>
</dbReference>
<evidence type="ECO:0000256" key="6">
    <source>
        <dbReference type="ARBA" id="ARBA00023014"/>
    </source>
</evidence>
<dbReference type="InterPro" id="IPR039661">
    <property type="entry name" value="ELP3"/>
</dbReference>
<dbReference type="RefSeq" id="WP_020886908.1">
    <property type="nucleotide sequence ID" value="NZ_ATHI01000026.1"/>
</dbReference>
<organism evidence="8 9">
    <name type="scientific">Alkalidesulfovibrio alkalitolerans DSM 16529</name>
    <dbReference type="NCBI Taxonomy" id="1121439"/>
    <lineage>
        <taxon>Bacteria</taxon>
        <taxon>Pseudomonadati</taxon>
        <taxon>Thermodesulfobacteriota</taxon>
        <taxon>Desulfovibrionia</taxon>
        <taxon>Desulfovibrionales</taxon>
        <taxon>Desulfovibrionaceae</taxon>
        <taxon>Alkalidesulfovibrio</taxon>
    </lineage>
</organism>
<dbReference type="Pfam" id="PF16199">
    <property type="entry name" value="Radical_SAM_C"/>
    <property type="match status" value="1"/>
</dbReference>
<name>S7UKF8_9BACT</name>